<keyword evidence="1" id="KW-1133">Transmembrane helix</keyword>
<dbReference type="InterPro" id="IPR022064">
    <property type="entry name" value="DUF3619"/>
</dbReference>
<proteinExistence type="predicted"/>
<evidence type="ECO:0000256" key="1">
    <source>
        <dbReference type="SAM" id="Phobius"/>
    </source>
</evidence>
<evidence type="ECO:0000313" key="3">
    <source>
        <dbReference type="Proteomes" id="UP001371218"/>
    </source>
</evidence>
<keyword evidence="1" id="KW-0812">Transmembrane</keyword>
<evidence type="ECO:0000313" key="2">
    <source>
        <dbReference type="EMBL" id="MEK8030778.1"/>
    </source>
</evidence>
<dbReference type="Proteomes" id="UP001371218">
    <property type="component" value="Unassembled WGS sequence"/>
</dbReference>
<sequence>MNSTVSRSAADVERLEARFGLRVGAMLHEQADQTPHDISERLRVARERALERARHARVAPAVASAPADVVVGRGRTGILGRQPGWLFRFASVMPLIVLVAGLIAIDEWHDRAQIEAAAELDAALLGDELPPDAYSDAGFVEFLKEDSPQ</sequence>
<comment type="caution">
    <text evidence="2">The sequence shown here is derived from an EMBL/GenBank/DDBJ whole genome shotgun (WGS) entry which is preliminary data.</text>
</comment>
<name>A0ABU9BQI8_9BURK</name>
<protein>
    <submittedName>
        <fullName evidence="2">DUF3619 family protein</fullName>
    </submittedName>
</protein>
<dbReference type="RefSeq" id="WP_341425151.1">
    <property type="nucleotide sequence ID" value="NZ_JBBUTG010000004.1"/>
</dbReference>
<keyword evidence="1" id="KW-0472">Membrane</keyword>
<reference evidence="2 3" key="1">
    <citation type="submission" date="2024-04" db="EMBL/GenBank/DDBJ databases">
        <title>Novel species of the genus Ideonella isolated from streams.</title>
        <authorList>
            <person name="Lu H."/>
        </authorList>
    </citation>
    <scope>NUCLEOTIDE SEQUENCE [LARGE SCALE GENOMIC DNA]</scope>
    <source>
        <strain evidence="2 3">DXS29W</strain>
    </source>
</reference>
<dbReference type="Pfam" id="PF12279">
    <property type="entry name" value="DUF3619"/>
    <property type="match status" value="1"/>
</dbReference>
<keyword evidence="3" id="KW-1185">Reference proteome</keyword>
<accession>A0ABU9BQI8</accession>
<dbReference type="EMBL" id="JBBUTG010000004">
    <property type="protein sequence ID" value="MEK8030778.1"/>
    <property type="molecule type" value="Genomic_DNA"/>
</dbReference>
<feature type="transmembrane region" description="Helical" evidence="1">
    <location>
        <begin position="85"/>
        <end position="105"/>
    </location>
</feature>
<gene>
    <name evidence="2" type="ORF">AACH06_08135</name>
</gene>
<organism evidence="2 3">
    <name type="scientific">Ideonella lacteola</name>
    <dbReference type="NCBI Taxonomy" id="2984193"/>
    <lineage>
        <taxon>Bacteria</taxon>
        <taxon>Pseudomonadati</taxon>
        <taxon>Pseudomonadota</taxon>
        <taxon>Betaproteobacteria</taxon>
        <taxon>Burkholderiales</taxon>
        <taxon>Sphaerotilaceae</taxon>
        <taxon>Ideonella</taxon>
    </lineage>
</organism>